<comment type="caution">
    <text evidence="2">The sequence shown here is derived from an EMBL/GenBank/DDBJ whole genome shotgun (WGS) entry which is preliminary data.</text>
</comment>
<organism evidence="2 3">
    <name type="scientific">Symbiobacterium terraclitae</name>
    <dbReference type="NCBI Taxonomy" id="557451"/>
    <lineage>
        <taxon>Bacteria</taxon>
        <taxon>Bacillati</taxon>
        <taxon>Bacillota</taxon>
        <taxon>Clostridia</taxon>
        <taxon>Eubacteriales</taxon>
        <taxon>Symbiobacteriaceae</taxon>
        <taxon>Symbiobacterium</taxon>
    </lineage>
</organism>
<dbReference type="EMBL" id="JAGGLG010000001">
    <property type="protein sequence ID" value="MBP2016789.1"/>
    <property type="molecule type" value="Genomic_DNA"/>
</dbReference>
<evidence type="ECO:0000313" key="2">
    <source>
        <dbReference type="EMBL" id="MBP2016789.1"/>
    </source>
</evidence>
<feature type="chain" id="PRO_5045167222" evidence="1">
    <location>
        <begin position="23"/>
        <end position="509"/>
    </location>
</feature>
<keyword evidence="1" id="KW-0732">Signal</keyword>
<evidence type="ECO:0000313" key="3">
    <source>
        <dbReference type="Proteomes" id="UP001519289"/>
    </source>
</evidence>
<keyword evidence="3" id="KW-1185">Reference proteome</keyword>
<protein>
    <submittedName>
        <fullName evidence="2">Uncharacterized protein</fullName>
    </submittedName>
</protein>
<feature type="signal peptide" evidence="1">
    <location>
        <begin position="1"/>
        <end position="22"/>
    </location>
</feature>
<sequence length="509" mass="53919">MRRFLAGLLSILLLLIPIPSLAVEVEPVGAGPAEAAPAEASEAGSAETAGTQVDEAALALLRKINEIQEGKFVGEMRIAADAGGFGVWVRIEMEAYAQGENALLHYRANLLGQPINAGIARYENEAWFNANGTWLPLGPQGGSGDVLEALDVLATAGALDPAAAELLRQAQISVSQETVDGVAYDVLHITLHQGALGALFGSLLDTMGSASLMAPGAAAGGGFDEVAATGHYWVERETQTLRRVATEVSLKTSEPAMAVTAEGDLYFHPLEGPIPFPDEITAAAPTPVVPAPPHADAKPLPFPHELLEKFRGSSFKATGQVYASIDSETTWGGALLDAELYTKDGERVARTQGNLLGTPVQSGVAVRSGSVRILGADGSWEQSDGALGGVGPFDLPAAFLNLPGWTFRMERMRMYEDVLDGRAVYVLEMEGGHAAVTYLSGASLPEHPENEVSITLLLDKESGLPIQQDMFVWVVDEQGRTHTLYGTLEIEPWKEPLPFPGEPAPSIQD</sequence>
<dbReference type="RefSeq" id="WP_209464937.1">
    <property type="nucleotide sequence ID" value="NZ_JAGGLG010000001.1"/>
</dbReference>
<dbReference type="Gene3D" id="2.50.20.20">
    <property type="match status" value="1"/>
</dbReference>
<dbReference type="Proteomes" id="UP001519289">
    <property type="component" value="Unassembled WGS sequence"/>
</dbReference>
<proteinExistence type="predicted"/>
<reference evidence="2 3" key="1">
    <citation type="submission" date="2021-03" db="EMBL/GenBank/DDBJ databases">
        <title>Genomic Encyclopedia of Type Strains, Phase IV (KMG-IV): sequencing the most valuable type-strain genomes for metagenomic binning, comparative biology and taxonomic classification.</title>
        <authorList>
            <person name="Goeker M."/>
        </authorList>
    </citation>
    <scope>NUCLEOTIDE SEQUENCE [LARGE SCALE GENOMIC DNA]</scope>
    <source>
        <strain evidence="2 3">DSM 27138</strain>
    </source>
</reference>
<name>A0ABS4JQQ9_9FIRM</name>
<accession>A0ABS4JQQ9</accession>
<evidence type="ECO:0000256" key="1">
    <source>
        <dbReference type="SAM" id="SignalP"/>
    </source>
</evidence>
<gene>
    <name evidence="2" type="ORF">J2Z79_000162</name>
</gene>